<name>A0A9D4UV64_ADICA</name>
<dbReference type="Proteomes" id="UP000886520">
    <property type="component" value="Chromosome 11"/>
</dbReference>
<dbReference type="FunFam" id="1.20.5.170:FF:000020">
    <property type="entry name" value="BZIP transcription factor"/>
    <property type="match status" value="1"/>
</dbReference>
<dbReference type="CDD" id="cd14702">
    <property type="entry name" value="bZIP_plant_GBF1"/>
    <property type="match status" value="1"/>
</dbReference>
<sequence length="161" mass="18265">MAFFEELEVTIHEELDRGNHGHTSLIVSSGGKSSPSGSDTYNATYGNSTSDEDQQMVDDRKQRRMLSNRESARRSRLRKQQHLDELRSHVAQLRAQNSQMLSSFSLTSKHYAQVAEENRILRSEAINMSHQLQSLHDAMVLSRHHPIELAHNEEISQSLGG</sequence>
<evidence type="ECO:0000256" key="2">
    <source>
        <dbReference type="ARBA" id="ARBA00023015"/>
    </source>
</evidence>
<comment type="subcellular location">
    <subcellularLocation>
        <location evidence="1">Nucleus</location>
    </subcellularLocation>
</comment>
<evidence type="ECO:0000259" key="7">
    <source>
        <dbReference type="PROSITE" id="PS50217"/>
    </source>
</evidence>
<evidence type="ECO:0000256" key="4">
    <source>
        <dbReference type="ARBA" id="ARBA00023163"/>
    </source>
</evidence>
<proteinExistence type="predicted"/>
<dbReference type="Gene3D" id="1.20.5.170">
    <property type="match status" value="1"/>
</dbReference>
<dbReference type="InterPro" id="IPR046347">
    <property type="entry name" value="bZIP_sf"/>
</dbReference>
<evidence type="ECO:0000313" key="9">
    <source>
        <dbReference type="Proteomes" id="UP000886520"/>
    </source>
</evidence>
<dbReference type="GO" id="GO:0045893">
    <property type="term" value="P:positive regulation of DNA-templated transcription"/>
    <property type="evidence" value="ECO:0007669"/>
    <property type="project" value="TreeGrafter"/>
</dbReference>
<evidence type="ECO:0000256" key="6">
    <source>
        <dbReference type="SAM" id="MobiDB-lite"/>
    </source>
</evidence>
<organism evidence="8 9">
    <name type="scientific">Adiantum capillus-veneris</name>
    <name type="common">Maidenhair fern</name>
    <dbReference type="NCBI Taxonomy" id="13818"/>
    <lineage>
        <taxon>Eukaryota</taxon>
        <taxon>Viridiplantae</taxon>
        <taxon>Streptophyta</taxon>
        <taxon>Embryophyta</taxon>
        <taxon>Tracheophyta</taxon>
        <taxon>Polypodiopsida</taxon>
        <taxon>Polypodiidae</taxon>
        <taxon>Polypodiales</taxon>
        <taxon>Pteridineae</taxon>
        <taxon>Pteridaceae</taxon>
        <taxon>Vittarioideae</taxon>
        <taxon>Adiantum</taxon>
    </lineage>
</organism>
<dbReference type="PANTHER" id="PTHR45764:SF38">
    <property type="entry name" value="BZIP TRANSCRIPTION FACTOR 44"/>
    <property type="match status" value="1"/>
</dbReference>
<evidence type="ECO:0000256" key="1">
    <source>
        <dbReference type="ARBA" id="ARBA00004123"/>
    </source>
</evidence>
<evidence type="ECO:0000256" key="5">
    <source>
        <dbReference type="ARBA" id="ARBA00023242"/>
    </source>
</evidence>
<dbReference type="GO" id="GO:0046982">
    <property type="term" value="F:protein heterodimerization activity"/>
    <property type="evidence" value="ECO:0007669"/>
    <property type="project" value="UniProtKB-ARBA"/>
</dbReference>
<dbReference type="SUPFAM" id="SSF57959">
    <property type="entry name" value="Leucine zipper domain"/>
    <property type="match status" value="1"/>
</dbReference>
<reference evidence="8" key="1">
    <citation type="submission" date="2021-01" db="EMBL/GenBank/DDBJ databases">
        <title>Adiantum capillus-veneris genome.</title>
        <authorList>
            <person name="Fang Y."/>
            <person name="Liao Q."/>
        </authorList>
    </citation>
    <scope>NUCLEOTIDE SEQUENCE</scope>
    <source>
        <strain evidence="8">H3</strain>
        <tissue evidence="8">Leaf</tissue>
    </source>
</reference>
<keyword evidence="2" id="KW-0805">Transcription regulation</keyword>
<dbReference type="SMART" id="SM00338">
    <property type="entry name" value="BRLZ"/>
    <property type="match status" value="1"/>
</dbReference>
<keyword evidence="5" id="KW-0539">Nucleus</keyword>
<dbReference type="PROSITE" id="PS50217">
    <property type="entry name" value="BZIP"/>
    <property type="match status" value="1"/>
</dbReference>
<dbReference type="AlphaFoldDB" id="A0A9D4UV64"/>
<dbReference type="OrthoDB" id="551672at2759"/>
<dbReference type="GO" id="GO:0003700">
    <property type="term" value="F:DNA-binding transcription factor activity"/>
    <property type="evidence" value="ECO:0007669"/>
    <property type="project" value="InterPro"/>
</dbReference>
<dbReference type="PROSITE" id="PS00036">
    <property type="entry name" value="BZIP_BASIC"/>
    <property type="match status" value="1"/>
</dbReference>
<keyword evidence="4" id="KW-0804">Transcription</keyword>
<keyword evidence="9" id="KW-1185">Reference proteome</keyword>
<feature type="domain" description="BZIP" evidence="7">
    <location>
        <begin position="58"/>
        <end position="121"/>
    </location>
</feature>
<protein>
    <recommendedName>
        <fullName evidence="7">BZIP domain-containing protein</fullName>
    </recommendedName>
</protein>
<dbReference type="InterPro" id="IPR004827">
    <property type="entry name" value="bZIP"/>
</dbReference>
<dbReference type="InterPro" id="IPR045314">
    <property type="entry name" value="bZIP_plant_GBF1"/>
</dbReference>
<dbReference type="EMBL" id="JABFUD020000011">
    <property type="protein sequence ID" value="KAI5074052.1"/>
    <property type="molecule type" value="Genomic_DNA"/>
</dbReference>
<gene>
    <name evidence="8" type="ORF">GOP47_0012065</name>
</gene>
<dbReference type="GO" id="GO:0005634">
    <property type="term" value="C:nucleus"/>
    <property type="evidence" value="ECO:0007669"/>
    <property type="project" value="UniProtKB-SubCell"/>
</dbReference>
<feature type="compositionally biased region" description="Polar residues" evidence="6">
    <location>
        <begin position="39"/>
        <end position="49"/>
    </location>
</feature>
<feature type="compositionally biased region" description="Low complexity" evidence="6">
    <location>
        <begin position="28"/>
        <end position="38"/>
    </location>
</feature>
<evidence type="ECO:0000313" key="8">
    <source>
        <dbReference type="EMBL" id="KAI5074052.1"/>
    </source>
</evidence>
<dbReference type="GO" id="GO:0000976">
    <property type="term" value="F:transcription cis-regulatory region binding"/>
    <property type="evidence" value="ECO:0007669"/>
    <property type="project" value="TreeGrafter"/>
</dbReference>
<accession>A0A9D4UV64</accession>
<evidence type="ECO:0000256" key="3">
    <source>
        <dbReference type="ARBA" id="ARBA00023125"/>
    </source>
</evidence>
<keyword evidence="3" id="KW-0238">DNA-binding</keyword>
<dbReference type="PANTHER" id="PTHR45764">
    <property type="entry name" value="BZIP TRANSCRIPTION FACTOR 44"/>
    <property type="match status" value="1"/>
</dbReference>
<feature type="region of interest" description="Disordered" evidence="6">
    <location>
        <begin position="20"/>
        <end position="81"/>
    </location>
</feature>
<dbReference type="Pfam" id="PF00170">
    <property type="entry name" value="bZIP_1"/>
    <property type="match status" value="1"/>
</dbReference>
<comment type="caution">
    <text evidence="8">The sequence shown here is derived from an EMBL/GenBank/DDBJ whole genome shotgun (WGS) entry which is preliminary data.</text>
</comment>